<evidence type="ECO:0000313" key="3">
    <source>
        <dbReference type="Proteomes" id="UP000195137"/>
    </source>
</evidence>
<dbReference type="EMBL" id="MRZU01000004">
    <property type="protein sequence ID" value="OUJ18355.1"/>
    <property type="molecule type" value="Genomic_DNA"/>
</dbReference>
<organism evidence="2 3">
    <name type="scientific">Methanonatronarchaeum thermophilum</name>
    <dbReference type="NCBI Taxonomy" id="1927129"/>
    <lineage>
        <taxon>Archaea</taxon>
        <taxon>Methanobacteriati</taxon>
        <taxon>Methanobacteriota</taxon>
        <taxon>Methanonatronarchaeia</taxon>
        <taxon>Methanonatronarchaeales</taxon>
        <taxon>Methanonatronarchaeaceae</taxon>
        <taxon>Methanonatronarchaeum</taxon>
    </lineage>
</organism>
<reference evidence="2 3" key="1">
    <citation type="submission" date="2016-12" db="EMBL/GenBank/DDBJ databases">
        <title>Discovery of methanogenic haloarchaea.</title>
        <authorList>
            <person name="Sorokin D.Y."/>
            <person name="Makarova K.S."/>
            <person name="Abbas B."/>
            <person name="Ferrer M."/>
            <person name="Golyshin P.N."/>
        </authorList>
    </citation>
    <scope>NUCLEOTIDE SEQUENCE [LARGE SCALE GENOMIC DNA]</scope>
    <source>
        <strain evidence="2">AMET1</strain>
    </source>
</reference>
<sequence length="173" mass="19441">MLNPEILLNPILIDTTEIITQSYGAWQYILIFILAATPWIEILIVVPAGIIAGLNPYLVAITASLGNIIPIYIIIYGYNKLENWWKKNIHTNQQEKTKKFKKQRKKAIKYWEKYGILGLAIISPALIGIHLATIVALTIGSNKNKLALYMTLSIIGWTTILTITTIQGITHLT</sequence>
<feature type="transmembrane region" description="Helical" evidence="1">
    <location>
        <begin position="114"/>
        <end position="140"/>
    </location>
</feature>
<dbReference type="AlphaFoldDB" id="A0A1Y3GFX0"/>
<keyword evidence="1" id="KW-0472">Membrane</keyword>
<accession>A0A1Y3GFX0</accession>
<protein>
    <submittedName>
        <fullName evidence="2">Putative membrane protein</fullName>
    </submittedName>
</protein>
<evidence type="ECO:0000313" key="2">
    <source>
        <dbReference type="EMBL" id="OUJ18355.1"/>
    </source>
</evidence>
<keyword evidence="1" id="KW-1133">Transmembrane helix</keyword>
<proteinExistence type="predicted"/>
<feature type="transmembrane region" description="Helical" evidence="1">
    <location>
        <begin position="28"/>
        <end position="51"/>
    </location>
</feature>
<keyword evidence="1" id="KW-0812">Transmembrane</keyword>
<dbReference type="Proteomes" id="UP000195137">
    <property type="component" value="Unassembled WGS sequence"/>
</dbReference>
<gene>
    <name evidence="2" type="ORF">AMET1_1268</name>
</gene>
<name>A0A1Y3GFX0_9EURY</name>
<dbReference type="Pfam" id="PF06695">
    <property type="entry name" value="Sm_multidrug_ex"/>
    <property type="match status" value="1"/>
</dbReference>
<dbReference type="OrthoDB" id="70322at2157"/>
<feature type="transmembrane region" description="Helical" evidence="1">
    <location>
        <begin position="146"/>
        <end position="166"/>
    </location>
</feature>
<keyword evidence="3" id="KW-1185">Reference proteome</keyword>
<dbReference type="InterPro" id="IPR009577">
    <property type="entry name" value="Sm_multidrug_ex"/>
</dbReference>
<feature type="transmembrane region" description="Helical" evidence="1">
    <location>
        <begin position="57"/>
        <end position="78"/>
    </location>
</feature>
<comment type="caution">
    <text evidence="2">The sequence shown here is derived from an EMBL/GenBank/DDBJ whole genome shotgun (WGS) entry which is preliminary data.</text>
</comment>
<dbReference type="RefSeq" id="WP_086637640.1">
    <property type="nucleotide sequence ID" value="NZ_MRZU01000004.1"/>
</dbReference>
<evidence type="ECO:0000256" key="1">
    <source>
        <dbReference type="SAM" id="Phobius"/>
    </source>
</evidence>